<feature type="transmembrane region" description="Helical" evidence="6">
    <location>
        <begin position="262"/>
        <end position="284"/>
    </location>
</feature>
<dbReference type="AlphaFoldDB" id="A0AA97PPI9"/>
<evidence type="ECO:0000256" key="3">
    <source>
        <dbReference type="ARBA" id="ARBA00022989"/>
    </source>
</evidence>
<comment type="subcellular location">
    <subcellularLocation>
        <location evidence="1">Membrane</location>
        <topology evidence="1">Multi-pass membrane protein</topology>
    </subcellularLocation>
</comment>
<feature type="transmembrane region" description="Helical" evidence="6">
    <location>
        <begin position="399"/>
        <end position="418"/>
    </location>
</feature>
<dbReference type="PANTHER" id="PTHR23502">
    <property type="entry name" value="MAJOR FACILITATOR SUPERFAMILY"/>
    <property type="match status" value="1"/>
</dbReference>
<evidence type="ECO:0000256" key="1">
    <source>
        <dbReference type="ARBA" id="ARBA00004141"/>
    </source>
</evidence>
<evidence type="ECO:0000256" key="5">
    <source>
        <dbReference type="SAM" id="MobiDB-lite"/>
    </source>
</evidence>
<dbReference type="PANTHER" id="PTHR23502:SF34">
    <property type="entry name" value="PROTEIN HOL1"/>
    <property type="match status" value="1"/>
</dbReference>
<dbReference type="InterPro" id="IPR036259">
    <property type="entry name" value="MFS_trans_sf"/>
</dbReference>
<feature type="transmembrane region" description="Helical" evidence="6">
    <location>
        <begin position="77"/>
        <end position="100"/>
    </location>
</feature>
<feature type="transmembrane region" description="Helical" evidence="6">
    <location>
        <begin position="215"/>
        <end position="233"/>
    </location>
</feature>
<dbReference type="PROSITE" id="PS50850">
    <property type="entry name" value="MFS"/>
    <property type="match status" value="1"/>
</dbReference>
<reference evidence="8" key="1">
    <citation type="journal article" date="2012" name="PLoS Genet.">
        <title>Comparative analysis of the genomes of two field isolates of the rice blast fungus Magnaporthe oryzae.</title>
        <authorList>
            <person name="Xue M."/>
            <person name="Yang J."/>
            <person name="Li Z."/>
            <person name="Hu S."/>
            <person name="Yao N."/>
            <person name="Dean R.A."/>
            <person name="Zhao W."/>
            <person name="Shen M."/>
            <person name="Zhang H."/>
            <person name="Li C."/>
            <person name="Liu L."/>
            <person name="Cao L."/>
            <person name="Xu X."/>
            <person name="Xing Y."/>
            <person name="Hsiang T."/>
            <person name="Zhang Z."/>
            <person name="Xu J.R."/>
            <person name="Peng Y.L."/>
        </authorList>
    </citation>
    <scope>NUCLEOTIDE SEQUENCE</scope>
    <source>
        <strain evidence="8">Y34</strain>
    </source>
</reference>
<feature type="transmembrane region" description="Helical" evidence="6">
    <location>
        <begin position="349"/>
        <end position="368"/>
    </location>
</feature>
<dbReference type="Gene3D" id="1.20.1250.20">
    <property type="entry name" value="MFS general substrate transporter like domains"/>
    <property type="match status" value="1"/>
</dbReference>
<proteinExistence type="predicted"/>
<evidence type="ECO:0000313" key="8">
    <source>
        <dbReference type="EMBL" id="ELQ42331.1"/>
    </source>
</evidence>
<feature type="transmembrane region" description="Helical" evidence="6">
    <location>
        <begin position="157"/>
        <end position="174"/>
    </location>
</feature>
<dbReference type="SUPFAM" id="SSF103473">
    <property type="entry name" value="MFS general substrate transporter"/>
    <property type="match status" value="1"/>
</dbReference>
<organism evidence="8">
    <name type="scientific">Pyricularia oryzae (strain Y34)</name>
    <name type="common">Rice blast fungus</name>
    <name type="synonym">Magnaporthe oryzae</name>
    <dbReference type="NCBI Taxonomy" id="1143189"/>
    <lineage>
        <taxon>Eukaryota</taxon>
        <taxon>Fungi</taxon>
        <taxon>Dikarya</taxon>
        <taxon>Ascomycota</taxon>
        <taxon>Pezizomycotina</taxon>
        <taxon>Sordariomycetes</taxon>
        <taxon>Sordariomycetidae</taxon>
        <taxon>Magnaporthales</taxon>
        <taxon>Pyriculariaceae</taxon>
        <taxon>Pyricularia</taxon>
    </lineage>
</organism>
<dbReference type="InterPro" id="IPR020846">
    <property type="entry name" value="MFS_dom"/>
</dbReference>
<dbReference type="EMBL" id="JH793164">
    <property type="protein sequence ID" value="ELQ42331.1"/>
    <property type="molecule type" value="Genomic_DNA"/>
</dbReference>
<evidence type="ECO:0000256" key="2">
    <source>
        <dbReference type="ARBA" id="ARBA00022692"/>
    </source>
</evidence>
<accession>A0AA97PPI9</accession>
<sequence length="469" mass="50654">MSTTELFGEYQASTETPSSAPTDRKKGAVALHDEGSRGFLGTVRLRNDQTGEVILVPTPSNDPNDPLNWPQWYKNAVAALICCAMLMCNFLAAGPTIALVETAVDFFPDAADPASNPDAFDDAVAAVAYYFTTTSLLQGISNFVWVPLANKYGRRPVYILSYTIYLACAVWLVFEESYNGFLAGRILMGVGAGAAETIAPISIADIFFLHERGTIMALYTAFLSAGVAFGMVVSGRGYVQSLKIFTGVHTSESLWRIAVRPFGLILLPPVLWAALVESVTIGFLVAVTSNVDVAFEGSYDFESYQVGLCFISGVIGALIGIFAGGHLSDWVADVLTKRNGGVREPEMRLPAMIPPLITTPLALILFGVGIEQRLHWICPTVGLGLFYVIDAYRPVAGEITLAVMGFKSIFGFLLSFYTNPWVDDAGFMDAYGSMAGIAAVVILGWIPLYVWGSRIRKATLSWPAVRQPG</sequence>
<feature type="region of interest" description="Disordered" evidence="5">
    <location>
        <begin position="1"/>
        <end position="26"/>
    </location>
</feature>
<dbReference type="Proteomes" id="UP000011086">
    <property type="component" value="Unassembled WGS sequence"/>
</dbReference>
<evidence type="ECO:0000256" key="4">
    <source>
        <dbReference type="ARBA" id="ARBA00023136"/>
    </source>
</evidence>
<protein>
    <recommendedName>
        <fullName evidence="7">Major facilitator superfamily (MFS) profile domain-containing protein</fullName>
    </recommendedName>
</protein>
<keyword evidence="2 6" id="KW-0812">Transmembrane</keyword>
<name>A0AA97PPI9_PYRO3</name>
<gene>
    <name evidence="8" type="ORF">OOU_Y34scaffold00215g15</name>
</gene>
<evidence type="ECO:0000256" key="6">
    <source>
        <dbReference type="SAM" id="Phobius"/>
    </source>
</evidence>
<dbReference type="GO" id="GO:0022857">
    <property type="term" value="F:transmembrane transporter activity"/>
    <property type="evidence" value="ECO:0007669"/>
    <property type="project" value="InterPro"/>
</dbReference>
<dbReference type="InterPro" id="IPR011701">
    <property type="entry name" value="MFS"/>
</dbReference>
<keyword evidence="3 6" id="KW-1133">Transmembrane helix</keyword>
<keyword evidence="4 6" id="KW-0472">Membrane</keyword>
<feature type="transmembrane region" description="Helical" evidence="6">
    <location>
        <begin position="186"/>
        <end position="209"/>
    </location>
</feature>
<feature type="transmembrane region" description="Helical" evidence="6">
    <location>
        <begin position="304"/>
        <end position="328"/>
    </location>
</feature>
<evidence type="ECO:0000259" key="7">
    <source>
        <dbReference type="PROSITE" id="PS50850"/>
    </source>
</evidence>
<dbReference type="Pfam" id="PF07690">
    <property type="entry name" value="MFS_1"/>
    <property type="match status" value="1"/>
</dbReference>
<dbReference type="GO" id="GO:0005886">
    <property type="term" value="C:plasma membrane"/>
    <property type="evidence" value="ECO:0007669"/>
    <property type="project" value="TreeGrafter"/>
</dbReference>
<feature type="compositionally biased region" description="Polar residues" evidence="5">
    <location>
        <begin position="1"/>
        <end position="21"/>
    </location>
</feature>
<feature type="transmembrane region" description="Helical" evidence="6">
    <location>
        <begin position="430"/>
        <end position="451"/>
    </location>
</feature>
<feature type="domain" description="Major facilitator superfamily (MFS) profile" evidence="7">
    <location>
        <begin position="77"/>
        <end position="469"/>
    </location>
</feature>